<dbReference type="SMART" id="SM00382">
    <property type="entry name" value="AAA"/>
    <property type="match status" value="1"/>
</dbReference>
<dbReference type="RefSeq" id="WP_078276946.1">
    <property type="nucleotide sequence ID" value="NZ_MUXU01000048.1"/>
</dbReference>
<dbReference type="Proteomes" id="UP000190435">
    <property type="component" value="Unassembled WGS sequence"/>
</dbReference>
<dbReference type="Pfam" id="PF05621">
    <property type="entry name" value="TniB"/>
    <property type="match status" value="1"/>
</dbReference>
<gene>
    <name evidence="3" type="primary">tnsB</name>
    <name evidence="2" type="ORF">B0181_07800</name>
    <name evidence="3" type="ORF">NCTC10293_01285</name>
</gene>
<evidence type="ECO:0000313" key="3">
    <source>
        <dbReference type="EMBL" id="STZ13707.1"/>
    </source>
</evidence>
<accession>A0A1T0A091</accession>
<reference evidence="3 5" key="2">
    <citation type="submission" date="2018-06" db="EMBL/GenBank/DDBJ databases">
        <authorList>
            <consortium name="Pathogen Informatics"/>
            <person name="Doyle S."/>
        </authorList>
    </citation>
    <scope>NUCLEOTIDE SEQUENCE [LARGE SCALE GENOMIC DNA]</scope>
    <source>
        <strain evidence="3 5">NCTC10293</strain>
    </source>
</reference>
<dbReference type="InterPro" id="IPR036397">
    <property type="entry name" value="RNaseH_sf"/>
</dbReference>
<dbReference type="STRING" id="34060.B0181_07800"/>
<dbReference type="Pfam" id="PF09299">
    <property type="entry name" value="Mu-transpos_C"/>
    <property type="match status" value="1"/>
</dbReference>
<dbReference type="OrthoDB" id="501284at2"/>
<dbReference type="GO" id="GO:0015074">
    <property type="term" value="P:DNA integration"/>
    <property type="evidence" value="ECO:0007669"/>
    <property type="project" value="InterPro"/>
</dbReference>
<dbReference type="GO" id="GO:0003676">
    <property type="term" value="F:nucleic acid binding"/>
    <property type="evidence" value="ECO:0007669"/>
    <property type="project" value="InterPro"/>
</dbReference>
<evidence type="ECO:0000259" key="1">
    <source>
        <dbReference type="PROSITE" id="PS50994"/>
    </source>
</evidence>
<reference evidence="2 4" key="1">
    <citation type="submission" date="2017-02" db="EMBL/GenBank/DDBJ databases">
        <title>Draft genome sequence of Moraxella caviae CCUG 355 type strain.</title>
        <authorList>
            <person name="Engstrom-Jakobsson H."/>
            <person name="Salva-Serra F."/>
            <person name="Thorell K."/>
            <person name="Gonzales-Siles L."/>
            <person name="Karlsson R."/>
            <person name="Boulund F."/>
            <person name="Engstrand L."/>
            <person name="Moore E."/>
        </authorList>
    </citation>
    <scope>NUCLEOTIDE SEQUENCE [LARGE SCALE GENOMIC DNA]</scope>
    <source>
        <strain evidence="2 4">CCUG 355</strain>
    </source>
</reference>
<evidence type="ECO:0000313" key="4">
    <source>
        <dbReference type="Proteomes" id="UP000190435"/>
    </source>
</evidence>
<dbReference type="InterPro" id="IPR008868">
    <property type="entry name" value="TniB"/>
</dbReference>
<dbReference type="Gene3D" id="3.40.50.300">
    <property type="entry name" value="P-loop containing nucleotide triphosphate hydrolases"/>
    <property type="match status" value="1"/>
</dbReference>
<evidence type="ECO:0000313" key="5">
    <source>
        <dbReference type="Proteomes" id="UP000255279"/>
    </source>
</evidence>
<dbReference type="SUPFAM" id="SSF53098">
    <property type="entry name" value="Ribonuclease H-like"/>
    <property type="match status" value="1"/>
</dbReference>
<dbReference type="InterPro" id="IPR012337">
    <property type="entry name" value="RNaseH-like_sf"/>
</dbReference>
<dbReference type="InterPro" id="IPR001584">
    <property type="entry name" value="Integrase_cat-core"/>
</dbReference>
<dbReference type="InterPro" id="IPR003593">
    <property type="entry name" value="AAA+_ATPase"/>
</dbReference>
<dbReference type="EMBL" id="MUXU01000048">
    <property type="protein sequence ID" value="OOR88611.1"/>
    <property type="molecule type" value="Genomic_DNA"/>
</dbReference>
<protein>
    <submittedName>
        <fullName evidence="3">Transposon Tn7 transposition protein tnsB</fullName>
    </submittedName>
</protein>
<keyword evidence="4" id="KW-1185">Reference proteome</keyword>
<feature type="domain" description="Integrase catalytic" evidence="1">
    <location>
        <begin position="254"/>
        <end position="458"/>
    </location>
</feature>
<dbReference type="EMBL" id="UGQE01000002">
    <property type="protein sequence ID" value="STZ13707.1"/>
    <property type="molecule type" value="Genomic_DNA"/>
</dbReference>
<dbReference type="InterPro" id="IPR027417">
    <property type="entry name" value="P-loop_NTPase"/>
</dbReference>
<name>A0A1T0A091_9GAMM</name>
<evidence type="ECO:0000313" key="2">
    <source>
        <dbReference type="EMBL" id="OOR88611.1"/>
    </source>
</evidence>
<sequence>MSIFEDRELKKQDESDLTSMNNKGVVINRGTLRLSIGGIYKKQDSDEEYQLIEFVDANQAFFKNLKTLKVQVLSIHQFENVHDADHAVMRLDIDAISDKEWERAQAKHAAIEPILRYDDDYDGYAGLERRAQECGVSVRTLQRWLASYVKTNSIASLIDKKRGWQEGRRRIDVVQELIIDEVIQDYYLTIQRPTIQATIQEVFKRCHLSGVKKPSKNAIRYQIGKIDEKEYLKARGYRSRAKNKFTPKVGSFPNVNAPLSVIQIDHTPADIILVDDKHRKPIGRPYITVAIDIYSRMITGYYISLDAPSVTSVGMCLTRSILPKEELLLSHGIQDVTWDVFGIPKKIHVDNGSDFRAESLKRSCSLYGIDIEFRPLARPEYGGHIERIIGNLMHEVHKLPGTTFSNIRQKDGYDSEKHASLTLGEFETWFLTYITKVYHQKPHSALGCSPAHQWRIGIFGDDEHEGIGIPSIPTSPQTLVLDFMPSVERTIQHTGVTIDGLQYYDTILNSYINTTDNKTDKKRKFIFRQDPRDISMVWFFDPNIKQYFKIPCANQAFPPMSIWEYNQLKKQVKQRSGTVNESLIYQAWEEMRTMIDAAQSTTKTARRQAQRRKTHIHEKFRHIAHLSDKERLEFIGSPRWIGYTAANKAIDIMQGLMNTVRQHRMPNLLIIGESNNGKTTILNQFSRKFGDTYLEDDLDLVIPVVFIQAPPASTEKDLYIALLATFALPIKMSDSASALRYQVIHAFRQCRVKILIIDEIHSLLSGTARQQRQIMNCIKFLCNELQIPIVLSGTPDAVRVLHTDPQHISRFDVLPIPIWQNDGEFKRLVGSFERILPLKEPSNLTEPEKLNLIYSITDGRIGNVRRLLNECAIDAIKQGKETISVEMIKGKSWLRPTLGLRNLM</sequence>
<proteinExistence type="predicted"/>
<dbReference type="PROSITE" id="PS50994">
    <property type="entry name" value="INTEGRASE"/>
    <property type="match status" value="1"/>
</dbReference>
<dbReference type="Gene3D" id="3.30.420.10">
    <property type="entry name" value="Ribonuclease H-like superfamily/Ribonuclease H"/>
    <property type="match status" value="1"/>
</dbReference>
<organism evidence="2 4">
    <name type="scientific">Moraxella caviae</name>
    <dbReference type="NCBI Taxonomy" id="34060"/>
    <lineage>
        <taxon>Bacteria</taxon>
        <taxon>Pseudomonadati</taxon>
        <taxon>Pseudomonadota</taxon>
        <taxon>Gammaproteobacteria</taxon>
        <taxon>Moraxellales</taxon>
        <taxon>Moraxellaceae</taxon>
        <taxon>Moraxella</taxon>
    </lineage>
</organism>
<dbReference type="AlphaFoldDB" id="A0A1T0A091"/>
<dbReference type="InterPro" id="IPR015378">
    <property type="entry name" value="Transposase-like_Mu_C"/>
</dbReference>
<dbReference type="SUPFAM" id="SSF52540">
    <property type="entry name" value="P-loop containing nucleoside triphosphate hydrolases"/>
    <property type="match status" value="1"/>
</dbReference>
<dbReference type="Proteomes" id="UP000255279">
    <property type="component" value="Unassembled WGS sequence"/>
</dbReference>